<dbReference type="RefSeq" id="WP_085497677.1">
    <property type="nucleotide sequence ID" value="NZ_FXAZ01000007.1"/>
</dbReference>
<evidence type="ECO:0000313" key="2">
    <source>
        <dbReference type="EMBL" id="SMG56685.1"/>
    </source>
</evidence>
<dbReference type="Proteomes" id="UP000193834">
    <property type="component" value="Unassembled WGS sequence"/>
</dbReference>
<keyword evidence="3" id="KW-1185">Reference proteome</keyword>
<sequence length="398" mass="46171">MARKSVRQRRRLPLRKKKLLRSSRWKRRGRSKKSVRVRVNWKKRGRAQGLHDGFQEGYLRARADVLFNTVHPDVKYRPLHVLYVSTGKGMPYSPIDEAMVASLQGLVSRVTIAGPKDSVASMAADLRPDLVLVLDGMDFTAEQLDELRNLGIRTAVWITDDPYYTDTMARVVTHYHYVFTLELNNVGFYQSLGCPHVYYLPFGAYPGHFRPKTTPSPGQRDVGFVGTAYWNRVRFFEPIVDRMMQYNAYFSGLWWDRLSKYHHYESRIDLGKWMSPQDTAETYNTTKIVINMHRSPDDESVNTNSTRIMASSPNPRTFEIMLCGTLQLTDIRSDLGRFYTPGVEIETYSSPEEMMAKIDHYLKHEDERRNIALRGLERTLRDHTYANRLNQLLGTIFG</sequence>
<dbReference type="EMBL" id="FXAZ01000007">
    <property type="protein sequence ID" value="SMG56685.1"/>
    <property type="molecule type" value="Genomic_DNA"/>
</dbReference>
<dbReference type="InterPro" id="IPR055259">
    <property type="entry name" value="YkvP/CgeB_Glyco_trans-like"/>
</dbReference>
<protein>
    <submittedName>
        <fullName evidence="2">Spore maturation protein CgeB</fullName>
    </submittedName>
</protein>
<dbReference type="AlphaFoldDB" id="A0A1X7LS82"/>
<organism evidence="2 3">
    <name type="scientific">Paenibacillus aquistagni</name>
    <dbReference type="NCBI Taxonomy" id="1852522"/>
    <lineage>
        <taxon>Bacteria</taxon>
        <taxon>Bacillati</taxon>
        <taxon>Bacillota</taxon>
        <taxon>Bacilli</taxon>
        <taxon>Bacillales</taxon>
        <taxon>Paenibacillaceae</taxon>
        <taxon>Paenibacillus</taxon>
    </lineage>
</organism>
<evidence type="ECO:0000259" key="1">
    <source>
        <dbReference type="Pfam" id="PF13524"/>
    </source>
</evidence>
<feature type="domain" description="Spore protein YkvP/CgeB glycosyl transferase-like" evidence="1">
    <location>
        <begin position="233"/>
        <end position="393"/>
    </location>
</feature>
<dbReference type="STRING" id="1852522.SAMN06295960_4207"/>
<evidence type="ECO:0000313" key="3">
    <source>
        <dbReference type="Proteomes" id="UP000193834"/>
    </source>
</evidence>
<dbReference type="Pfam" id="PF13524">
    <property type="entry name" value="Glyco_trans_1_2"/>
    <property type="match status" value="1"/>
</dbReference>
<reference evidence="2 3" key="1">
    <citation type="submission" date="2017-04" db="EMBL/GenBank/DDBJ databases">
        <authorList>
            <person name="Afonso C.L."/>
            <person name="Miller P.J."/>
            <person name="Scott M.A."/>
            <person name="Spackman E."/>
            <person name="Goraichik I."/>
            <person name="Dimitrov K.M."/>
            <person name="Suarez D.L."/>
            <person name="Swayne D.E."/>
        </authorList>
    </citation>
    <scope>NUCLEOTIDE SEQUENCE [LARGE SCALE GENOMIC DNA]</scope>
    <source>
        <strain evidence="2 3">11</strain>
    </source>
</reference>
<accession>A0A1X7LS82</accession>
<dbReference type="OrthoDB" id="110463at2"/>
<name>A0A1X7LS82_9BACL</name>
<gene>
    <name evidence="2" type="ORF">SAMN06295960_4207</name>
</gene>
<proteinExistence type="predicted"/>